<comment type="caution">
    <text evidence="1">The sequence shown here is derived from an EMBL/GenBank/DDBJ whole genome shotgun (WGS) entry which is preliminary data.</text>
</comment>
<sequence length="163" mass="18046">MAILSASCCLVKAQVIDFLPASGVSSDSGSVSSSSNTVVVTPASTASVVGSGYVCTNGQCYYNSQPANTNSGYNYYNNGYPNYNYDSYQTYPNYNGYTYNNNYLYNNYPYNNYPYNNYPYNNNNNNGYLYNRLICSGGSCYYSSNGNYNNGYNSYNGGSLQWV</sequence>
<dbReference type="EMBL" id="MTYJ01000181">
    <property type="protein sequence ID" value="OWA50066.1"/>
    <property type="molecule type" value="Genomic_DNA"/>
</dbReference>
<evidence type="ECO:0000313" key="1">
    <source>
        <dbReference type="EMBL" id="OWA50066.1"/>
    </source>
</evidence>
<evidence type="ECO:0000313" key="2">
    <source>
        <dbReference type="Proteomes" id="UP000192578"/>
    </source>
</evidence>
<name>A0A9X6NG58_HYPEX</name>
<accession>A0A9X6NG58</accession>
<dbReference type="AlphaFoldDB" id="A0A9X6NG58"/>
<dbReference type="Proteomes" id="UP000192578">
    <property type="component" value="Unassembled WGS sequence"/>
</dbReference>
<gene>
    <name evidence="1" type="ORF">BV898_14594</name>
</gene>
<organism evidence="1 2">
    <name type="scientific">Hypsibius exemplaris</name>
    <name type="common">Freshwater tardigrade</name>
    <dbReference type="NCBI Taxonomy" id="2072580"/>
    <lineage>
        <taxon>Eukaryota</taxon>
        <taxon>Metazoa</taxon>
        <taxon>Ecdysozoa</taxon>
        <taxon>Tardigrada</taxon>
        <taxon>Eutardigrada</taxon>
        <taxon>Parachela</taxon>
        <taxon>Hypsibioidea</taxon>
        <taxon>Hypsibiidae</taxon>
        <taxon>Hypsibius</taxon>
    </lineage>
</organism>
<keyword evidence="2" id="KW-1185">Reference proteome</keyword>
<proteinExistence type="predicted"/>
<dbReference type="InterPro" id="IPR009003">
    <property type="entry name" value="Peptidase_S1_PA"/>
</dbReference>
<reference evidence="2" key="1">
    <citation type="submission" date="2017-01" db="EMBL/GenBank/DDBJ databases">
        <title>Comparative genomics of anhydrobiosis in the tardigrade Hypsibius dujardini.</title>
        <authorList>
            <person name="Yoshida Y."/>
            <person name="Koutsovoulos G."/>
            <person name="Laetsch D."/>
            <person name="Stevens L."/>
            <person name="Kumar S."/>
            <person name="Horikawa D."/>
            <person name="Ishino K."/>
            <person name="Komine S."/>
            <person name="Tomita M."/>
            <person name="Blaxter M."/>
            <person name="Arakawa K."/>
        </authorList>
    </citation>
    <scope>NUCLEOTIDE SEQUENCE [LARGE SCALE GENOMIC DNA]</scope>
    <source>
        <strain evidence="2">Z151</strain>
    </source>
</reference>
<protein>
    <submittedName>
        <fullName evidence="1">Uncharacterized protein</fullName>
    </submittedName>
</protein>
<dbReference type="SUPFAM" id="SSF50494">
    <property type="entry name" value="Trypsin-like serine proteases"/>
    <property type="match status" value="1"/>
</dbReference>